<organism evidence="1 2">
    <name type="scientific">Fistulifera solaris</name>
    <name type="common">Oleaginous diatom</name>
    <dbReference type="NCBI Taxonomy" id="1519565"/>
    <lineage>
        <taxon>Eukaryota</taxon>
        <taxon>Sar</taxon>
        <taxon>Stramenopiles</taxon>
        <taxon>Ochrophyta</taxon>
        <taxon>Bacillariophyta</taxon>
        <taxon>Bacillariophyceae</taxon>
        <taxon>Bacillariophycidae</taxon>
        <taxon>Naviculales</taxon>
        <taxon>Naviculaceae</taxon>
        <taxon>Fistulifera</taxon>
    </lineage>
</organism>
<dbReference type="InParanoid" id="A0A1Z5KSR1"/>
<dbReference type="OrthoDB" id="43735at2759"/>
<dbReference type="Proteomes" id="UP000198406">
    <property type="component" value="Unassembled WGS sequence"/>
</dbReference>
<dbReference type="EMBL" id="BDSP01000286">
    <property type="protein sequence ID" value="GAX29227.1"/>
    <property type="molecule type" value="Genomic_DNA"/>
</dbReference>
<reference evidence="1 2" key="1">
    <citation type="journal article" date="2015" name="Plant Cell">
        <title>Oil accumulation by the oleaginous diatom Fistulifera solaris as revealed by the genome and transcriptome.</title>
        <authorList>
            <person name="Tanaka T."/>
            <person name="Maeda Y."/>
            <person name="Veluchamy A."/>
            <person name="Tanaka M."/>
            <person name="Abida H."/>
            <person name="Marechal E."/>
            <person name="Bowler C."/>
            <person name="Muto M."/>
            <person name="Sunaga Y."/>
            <person name="Tanaka M."/>
            <person name="Yoshino T."/>
            <person name="Taniguchi T."/>
            <person name="Fukuda Y."/>
            <person name="Nemoto M."/>
            <person name="Matsumoto M."/>
            <person name="Wong P.S."/>
            <person name="Aburatani S."/>
            <person name="Fujibuchi W."/>
        </authorList>
    </citation>
    <scope>NUCLEOTIDE SEQUENCE [LARGE SCALE GENOMIC DNA]</scope>
    <source>
        <strain evidence="1 2">JPCC DA0580</strain>
    </source>
</reference>
<name>A0A1Z5KSR1_FISSO</name>
<gene>
    <name evidence="1" type="ORF">FisN_28Lu082</name>
</gene>
<dbReference type="AlphaFoldDB" id="A0A1Z5KSR1"/>
<evidence type="ECO:0000313" key="2">
    <source>
        <dbReference type="Proteomes" id="UP000198406"/>
    </source>
</evidence>
<dbReference type="SUPFAM" id="SSF51230">
    <property type="entry name" value="Single hybrid motif"/>
    <property type="match status" value="1"/>
</dbReference>
<keyword evidence="2" id="KW-1185">Reference proteome</keyword>
<comment type="caution">
    <text evidence="1">The sequence shown here is derived from an EMBL/GenBank/DDBJ whole genome shotgun (WGS) entry which is preliminary data.</text>
</comment>
<proteinExistence type="predicted"/>
<evidence type="ECO:0000313" key="1">
    <source>
        <dbReference type="EMBL" id="GAX29227.1"/>
    </source>
</evidence>
<protein>
    <submittedName>
        <fullName evidence="1">Uncharacterized protein</fullName>
    </submittedName>
</protein>
<sequence>MFRTAALLRKVRVTIPQLSPSHTQARIVQWLRANGDTVECYDPIFILECSPDVVTPGYRTTEDHKPLMIVETHEEGILKKIESRCDVWRNVRQVIGEIDDGDDNDVDADTEIVSEWIWQAYSHEIETDETE</sequence>
<dbReference type="InterPro" id="IPR011053">
    <property type="entry name" value="Single_hybrid_motif"/>
</dbReference>
<dbReference type="Gene3D" id="2.40.50.100">
    <property type="match status" value="1"/>
</dbReference>
<accession>A0A1Z5KSR1</accession>